<reference evidence="4" key="1">
    <citation type="journal article" date="2019" name="Int. J. Syst. Evol. Microbiol.">
        <title>The Global Catalogue of Microorganisms (GCM) 10K type strain sequencing project: providing services to taxonomists for standard genome sequencing and annotation.</title>
        <authorList>
            <consortium name="The Broad Institute Genomics Platform"/>
            <consortium name="The Broad Institute Genome Sequencing Center for Infectious Disease"/>
            <person name="Wu L."/>
            <person name="Ma J."/>
        </authorList>
    </citation>
    <scope>NUCLEOTIDE SEQUENCE [LARGE SCALE GENOMIC DNA]</scope>
    <source>
        <strain evidence="4">JCM 3106</strain>
    </source>
</reference>
<feature type="region of interest" description="Disordered" evidence="1">
    <location>
        <begin position="1"/>
        <end position="32"/>
    </location>
</feature>
<keyword evidence="3" id="KW-0413">Isomerase</keyword>
<dbReference type="InterPro" id="IPR001347">
    <property type="entry name" value="SIS_dom"/>
</dbReference>
<feature type="compositionally biased region" description="Basic and acidic residues" evidence="1">
    <location>
        <begin position="22"/>
        <end position="32"/>
    </location>
</feature>
<feature type="compositionally biased region" description="Low complexity" evidence="1">
    <location>
        <begin position="1"/>
        <end position="17"/>
    </location>
</feature>
<dbReference type="Gene3D" id="3.40.50.10490">
    <property type="entry name" value="Glucose-6-phosphate isomerase like protein, domain 1"/>
    <property type="match status" value="1"/>
</dbReference>
<organism evidence="3 4">
    <name type="scientific">Streptosporangium longisporum</name>
    <dbReference type="NCBI Taxonomy" id="46187"/>
    <lineage>
        <taxon>Bacteria</taxon>
        <taxon>Bacillati</taxon>
        <taxon>Actinomycetota</taxon>
        <taxon>Actinomycetes</taxon>
        <taxon>Streptosporangiales</taxon>
        <taxon>Streptosporangiaceae</taxon>
        <taxon>Streptosporangium</taxon>
    </lineage>
</organism>
<dbReference type="PANTHER" id="PTHR30390">
    <property type="entry name" value="SEDOHEPTULOSE 7-PHOSPHATE ISOMERASE / DNAA INITIATOR-ASSOCIATING FACTOR FOR REPLICATION INITIATION"/>
    <property type="match status" value="1"/>
</dbReference>
<dbReference type="RefSeq" id="WP_344906611.1">
    <property type="nucleotide sequence ID" value="NZ_BAAAWD010000029.1"/>
</dbReference>
<dbReference type="InterPro" id="IPR035472">
    <property type="entry name" value="RpiR-like_SIS"/>
</dbReference>
<keyword evidence="4" id="KW-1185">Reference proteome</keyword>
<evidence type="ECO:0000313" key="4">
    <source>
        <dbReference type="Proteomes" id="UP001499930"/>
    </source>
</evidence>
<protein>
    <submittedName>
        <fullName evidence="3">Sugar isomerase domain-containing protein</fullName>
    </submittedName>
</protein>
<proteinExistence type="predicted"/>
<feature type="domain" description="SIS" evidence="2">
    <location>
        <begin position="66"/>
        <end position="249"/>
    </location>
</feature>
<dbReference type="EMBL" id="BAAAWD010000029">
    <property type="protein sequence ID" value="GAA3038656.1"/>
    <property type="molecule type" value="Genomic_DNA"/>
</dbReference>
<name>A0ABP6LDM8_9ACTN</name>
<dbReference type="Proteomes" id="UP001499930">
    <property type="component" value="Unassembled WGS sequence"/>
</dbReference>
<sequence>MDGTAGDGTADGTADGAVGDGTGHDGRVRDGTGDVGAADYVDRVKALVDEVSRTQTDAVGRAAELMVACLLDDGVIQAFGSGHSEAIAMEIAGRAGGLVPSNRLALRDVVLYGEAPVATLLGPAGELERDPSVARRIYDLAPVHPRDVFVLISSSGVNGSVVELASIVKERGHGLIALTSVRHSTAMTSRHPSGRKLLDLADVVLDNRAPYGDAVLPLPGGGTFGAVSTITSALLAQMVVAEVVRGLTRAGRTPPIYRSANVTGGDEHNRLLENRYAGRIRRGA</sequence>
<gene>
    <name evidence="3" type="ORF">GCM10017559_78390</name>
</gene>
<dbReference type="PANTHER" id="PTHR30390:SF7">
    <property type="entry name" value="PHOSPHOHEPTOSE ISOMERASE"/>
    <property type="match status" value="1"/>
</dbReference>
<dbReference type="NCBIfam" id="NF002805">
    <property type="entry name" value="PRK02947.1"/>
    <property type="match status" value="1"/>
</dbReference>
<dbReference type="SUPFAM" id="SSF53697">
    <property type="entry name" value="SIS domain"/>
    <property type="match status" value="1"/>
</dbReference>
<evidence type="ECO:0000259" key="2">
    <source>
        <dbReference type="PROSITE" id="PS51464"/>
    </source>
</evidence>
<dbReference type="CDD" id="cd05013">
    <property type="entry name" value="SIS_RpiR"/>
    <property type="match status" value="1"/>
</dbReference>
<evidence type="ECO:0000256" key="1">
    <source>
        <dbReference type="SAM" id="MobiDB-lite"/>
    </source>
</evidence>
<comment type="caution">
    <text evidence="3">The sequence shown here is derived from an EMBL/GenBank/DDBJ whole genome shotgun (WGS) entry which is preliminary data.</text>
</comment>
<evidence type="ECO:0000313" key="3">
    <source>
        <dbReference type="EMBL" id="GAA3038656.1"/>
    </source>
</evidence>
<dbReference type="InterPro" id="IPR046348">
    <property type="entry name" value="SIS_dom_sf"/>
</dbReference>
<dbReference type="PROSITE" id="PS51464">
    <property type="entry name" value="SIS"/>
    <property type="match status" value="1"/>
</dbReference>
<accession>A0ABP6LDM8</accession>
<dbReference type="InterPro" id="IPR050099">
    <property type="entry name" value="SIS_GmhA/DiaA_subfam"/>
</dbReference>
<dbReference type="GO" id="GO:0016853">
    <property type="term" value="F:isomerase activity"/>
    <property type="evidence" value="ECO:0007669"/>
    <property type="project" value="UniProtKB-KW"/>
</dbReference>
<dbReference type="Pfam" id="PF13580">
    <property type="entry name" value="SIS_2"/>
    <property type="match status" value="1"/>
</dbReference>